<reference evidence="4 8" key="2">
    <citation type="submission" date="2020-07" db="EMBL/GenBank/DDBJ databases">
        <title>Sequencing the genomes of 1000 actinobacteria strains.</title>
        <authorList>
            <person name="Klenk H.-P."/>
        </authorList>
    </citation>
    <scope>NUCLEOTIDE SEQUENCE [LARGE SCALE GENOMIC DNA]</scope>
    <source>
        <strain evidence="4 8">DSM 23870</strain>
    </source>
</reference>
<dbReference type="OrthoDB" id="9813184at2"/>
<dbReference type="Pfam" id="PF01301">
    <property type="entry name" value="Glyco_hydro_35"/>
    <property type="match status" value="1"/>
</dbReference>
<keyword evidence="7" id="KW-1185">Reference proteome</keyword>
<protein>
    <submittedName>
        <fullName evidence="6">Beta-galactosidase</fullName>
    </submittedName>
</protein>
<evidence type="ECO:0000313" key="5">
    <source>
        <dbReference type="EMBL" id="RXZ85239.1"/>
    </source>
</evidence>
<name>A0A4Q2M2H6_9MICO</name>
<sequence>MSEARTPAGQALRVIHSPWAAPLSRPAMANDVDRHERIGLTNRYLERDGRPVVPVSGELHYSRVPRSEWRERLHLMRSGGVTVVATYVFWIHHEPSRGSISFDDGLDLAAFVGLCAELELDVVVRLGPWCHGEVRNGGFPDWVNALPVKHRTDDPAYLAVVTTWFERLAAELAPLCGPTSAVIGVQIENELYDQPEHISTLKSLVRGLGITAPLYTATAWGGADLPEGDVLPLFGGYADGFWVDAGGPWDETFREHFLFSHVWDDPGIGADLRADLPVEPPRLPSSLFPAATCEIGGGMATAYHRRPVLSASTIGAVGLAKIGNGSAWQGFYMYAGGSNPVDGVQESQATGYPNDLPRFDYDFHAPVGAAGTLAPSHATLRRQHAFLAAFGDRLATMPSSLPEQRPTGVHDSTTLRWALRSDGSAGFVFISWTQPYEPLADAPGVRFALELDEGITEFPTQAITIPEGTLAHWPVGLELDGVTVRWATASALTVLPGRDRSTLVLAAEARIDVEVAFGDGHLVDGEPVAGSKRLGAGTHRVTNANGAAIDLLVLTDAESDRAWVLGDDDRVLVLSDEPVWLERPSRGTALTPNDGVLLAVRSATRPDVRRYDTEAAAFTPVSFESAPSSDSHGTASVIVTPLRGAAEVPATYGEFNGRASSPSSAAIAELAAVWSVESLGASATDTRRTLTIEWAGDVAVLEVDGAAVADRFWDGTPWIVDADSLGISESSTTSIRIVPLHPAAAISLADGAEARRAESAGPLVSLDGVRMTRTAVWRSSLAR</sequence>
<dbReference type="InterPro" id="IPR001944">
    <property type="entry name" value="Glycoside_Hdrlase_35"/>
</dbReference>
<dbReference type="EMBL" id="SDPM01000010">
    <property type="protein sequence ID" value="RXZ85347.1"/>
    <property type="molecule type" value="Genomic_DNA"/>
</dbReference>
<dbReference type="PRINTS" id="PR00742">
    <property type="entry name" value="GLHYDRLASE35"/>
</dbReference>
<dbReference type="GO" id="GO:0005975">
    <property type="term" value="P:carbohydrate metabolic process"/>
    <property type="evidence" value="ECO:0007669"/>
    <property type="project" value="InterPro"/>
</dbReference>
<dbReference type="Gene3D" id="3.20.20.80">
    <property type="entry name" value="Glycosidases"/>
    <property type="match status" value="1"/>
</dbReference>
<evidence type="ECO:0000256" key="1">
    <source>
        <dbReference type="ARBA" id="ARBA00009809"/>
    </source>
</evidence>
<evidence type="ECO:0000256" key="2">
    <source>
        <dbReference type="RuleBase" id="RU003679"/>
    </source>
</evidence>
<dbReference type="Proteomes" id="UP000581087">
    <property type="component" value="Unassembled WGS sequence"/>
</dbReference>
<comment type="similarity">
    <text evidence="1 2">Belongs to the glycosyl hydrolase 35 family.</text>
</comment>
<dbReference type="InterPro" id="IPR031330">
    <property type="entry name" value="Gly_Hdrlase_35_cat"/>
</dbReference>
<dbReference type="PANTHER" id="PTHR23421">
    <property type="entry name" value="BETA-GALACTOSIDASE RELATED"/>
    <property type="match status" value="1"/>
</dbReference>
<dbReference type="EMBL" id="SDPM01000011">
    <property type="protein sequence ID" value="RXZ85239.1"/>
    <property type="molecule type" value="Genomic_DNA"/>
</dbReference>
<accession>A0A4Q2M2H6</accession>
<gene>
    <name evidence="4" type="ORF">BJ972_001551</name>
    <name evidence="6" type="ORF">ESP50_15545</name>
    <name evidence="5" type="ORF">ESP50_16140</name>
</gene>
<organism evidence="6 7">
    <name type="scientific">Agromyces atrinae</name>
    <dbReference type="NCBI Taxonomy" id="592376"/>
    <lineage>
        <taxon>Bacteria</taxon>
        <taxon>Bacillati</taxon>
        <taxon>Actinomycetota</taxon>
        <taxon>Actinomycetes</taxon>
        <taxon>Micrococcales</taxon>
        <taxon>Microbacteriaceae</taxon>
        <taxon>Agromyces</taxon>
    </lineage>
</organism>
<dbReference type="EMBL" id="JACCBI010000001">
    <property type="protein sequence ID" value="NYD67032.1"/>
    <property type="molecule type" value="Genomic_DNA"/>
</dbReference>
<evidence type="ECO:0000313" key="8">
    <source>
        <dbReference type="Proteomes" id="UP000581087"/>
    </source>
</evidence>
<evidence type="ECO:0000259" key="3">
    <source>
        <dbReference type="Pfam" id="PF01301"/>
    </source>
</evidence>
<comment type="caution">
    <text evidence="6">The sequence shown here is derived from an EMBL/GenBank/DDBJ whole genome shotgun (WGS) entry which is preliminary data.</text>
</comment>
<dbReference type="GO" id="GO:0004553">
    <property type="term" value="F:hydrolase activity, hydrolyzing O-glycosyl compounds"/>
    <property type="evidence" value="ECO:0007669"/>
    <property type="project" value="InterPro"/>
</dbReference>
<proteinExistence type="inferred from homology"/>
<evidence type="ECO:0000313" key="7">
    <source>
        <dbReference type="Proteomes" id="UP000292686"/>
    </source>
</evidence>
<dbReference type="AlphaFoldDB" id="A0A4Q2M2H6"/>
<evidence type="ECO:0000313" key="4">
    <source>
        <dbReference type="EMBL" id="NYD67032.1"/>
    </source>
</evidence>
<dbReference type="Proteomes" id="UP000292686">
    <property type="component" value="Unassembled WGS sequence"/>
</dbReference>
<evidence type="ECO:0000313" key="6">
    <source>
        <dbReference type="EMBL" id="RXZ85347.1"/>
    </source>
</evidence>
<dbReference type="RefSeq" id="WP_129176820.1">
    <property type="nucleotide sequence ID" value="NZ_JACCBI010000001.1"/>
</dbReference>
<dbReference type="SUPFAM" id="SSF51445">
    <property type="entry name" value="(Trans)glycosidases"/>
    <property type="match status" value="1"/>
</dbReference>
<reference evidence="6 7" key="1">
    <citation type="submission" date="2019-01" db="EMBL/GenBank/DDBJ databases">
        <title>Agromyces.</title>
        <authorList>
            <person name="Li J."/>
        </authorList>
    </citation>
    <scope>NUCLEOTIDE SEQUENCE [LARGE SCALE GENOMIC DNA]</scope>
    <source>
        <strain evidence="6 7">DSM 23870</strain>
    </source>
</reference>
<dbReference type="InterPro" id="IPR017853">
    <property type="entry name" value="GH"/>
</dbReference>
<feature type="domain" description="Glycoside hydrolase 35 catalytic" evidence="3">
    <location>
        <begin position="47"/>
        <end position="384"/>
    </location>
</feature>